<evidence type="ECO:0000313" key="1">
    <source>
        <dbReference type="EMBL" id="KAK4106652.1"/>
    </source>
</evidence>
<organism evidence="1 2">
    <name type="scientific">Parathielavia hyrcaniae</name>
    <dbReference type="NCBI Taxonomy" id="113614"/>
    <lineage>
        <taxon>Eukaryota</taxon>
        <taxon>Fungi</taxon>
        <taxon>Dikarya</taxon>
        <taxon>Ascomycota</taxon>
        <taxon>Pezizomycotina</taxon>
        <taxon>Sordariomycetes</taxon>
        <taxon>Sordariomycetidae</taxon>
        <taxon>Sordariales</taxon>
        <taxon>Chaetomiaceae</taxon>
        <taxon>Parathielavia</taxon>
    </lineage>
</organism>
<comment type="caution">
    <text evidence="1">The sequence shown here is derived from an EMBL/GenBank/DDBJ whole genome shotgun (WGS) entry which is preliminary data.</text>
</comment>
<gene>
    <name evidence="1" type="ORF">N658DRAFT_26188</name>
</gene>
<accession>A0AAN6QAJ4</accession>
<dbReference type="Proteomes" id="UP001305647">
    <property type="component" value="Unassembled WGS sequence"/>
</dbReference>
<evidence type="ECO:0000313" key="2">
    <source>
        <dbReference type="Proteomes" id="UP001305647"/>
    </source>
</evidence>
<reference evidence="1" key="1">
    <citation type="journal article" date="2023" name="Mol. Phylogenet. Evol.">
        <title>Genome-scale phylogeny and comparative genomics of the fungal order Sordariales.</title>
        <authorList>
            <person name="Hensen N."/>
            <person name="Bonometti L."/>
            <person name="Westerberg I."/>
            <person name="Brannstrom I.O."/>
            <person name="Guillou S."/>
            <person name="Cros-Aarteil S."/>
            <person name="Calhoun S."/>
            <person name="Haridas S."/>
            <person name="Kuo A."/>
            <person name="Mondo S."/>
            <person name="Pangilinan J."/>
            <person name="Riley R."/>
            <person name="LaButti K."/>
            <person name="Andreopoulos B."/>
            <person name="Lipzen A."/>
            <person name="Chen C."/>
            <person name="Yan M."/>
            <person name="Daum C."/>
            <person name="Ng V."/>
            <person name="Clum A."/>
            <person name="Steindorff A."/>
            <person name="Ohm R.A."/>
            <person name="Martin F."/>
            <person name="Silar P."/>
            <person name="Natvig D.O."/>
            <person name="Lalanne C."/>
            <person name="Gautier V."/>
            <person name="Ament-Velasquez S.L."/>
            <person name="Kruys A."/>
            <person name="Hutchinson M.I."/>
            <person name="Powell A.J."/>
            <person name="Barry K."/>
            <person name="Miller A.N."/>
            <person name="Grigoriev I.V."/>
            <person name="Debuchy R."/>
            <person name="Gladieux P."/>
            <person name="Hiltunen Thoren M."/>
            <person name="Johannesson H."/>
        </authorList>
    </citation>
    <scope>NUCLEOTIDE SEQUENCE</scope>
    <source>
        <strain evidence="1">CBS 757.83</strain>
    </source>
</reference>
<dbReference type="EMBL" id="MU863624">
    <property type="protein sequence ID" value="KAK4106652.1"/>
    <property type="molecule type" value="Genomic_DNA"/>
</dbReference>
<sequence>MSFGGYLIFSFPTSLIWSARGVSTHLATALRILVRVSYHQIPPYCRHSLELFGLGWFSGSWVLTEIGWREWPEALFLCCFLLAGEGEGGYGLGMGCLRESAVAASSFYEQAVSDPLLYAALGS</sequence>
<reference evidence="1" key="2">
    <citation type="submission" date="2023-05" db="EMBL/GenBank/DDBJ databases">
        <authorList>
            <consortium name="Lawrence Berkeley National Laboratory"/>
            <person name="Steindorff A."/>
            <person name="Hensen N."/>
            <person name="Bonometti L."/>
            <person name="Westerberg I."/>
            <person name="Brannstrom I.O."/>
            <person name="Guillou S."/>
            <person name="Cros-Aarteil S."/>
            <person name="Calhoun S."/>
            <person name="Haridas S."/>
            <person name="Kuo A."/>
            <person name="Mondo S."/>
            <person name="Pangilinan J."/>
            <person name="Riley R."/>
            <person name="Labutti K."/>
            <person name="Andreopoulos B."/>
            <person name="Lipzen A."/>
            <person name="Chen C."/>
            <person name="Yanf M."/>
            <person name="Daum C."/>
            <person name="Ng V."/>
            <person name="Clum A."/>
            <person name="Ohm R."/>
            <person name="Martin F."/>
            <person name="Silar P."/>
            <person name="Natvig D."/>
            <person name="Lalanne C."/>
            <person name="Gautier V."/>
            <person name="Ament-Velasquez S.L."/>
            <person name="Kruys A."/>
            <person name="Hutchinson M.I."/>
            <person name="Powell A.J."/>
            <person name="Barry K."/>
            <person name="Miller A.N."/>
            <person name="Grigoriev I.V."/>
            <person name="Debuchy R."/>
            <person name="Gladieux P."/>
            <person name="Thoren M.H."/>
            <person name="Johannesson H."/>
        </authorList>
    </citation>
    <scope>NUCLEOTIDE SEQUENCE</scope>
    <source>
        <strain evidence="1">CBS 757.83</strain>
    </source>
</reference>
<protein>
    <submittedName>
        <fullName evidence="1">Uncharacterized protein</fullName>
    </submittedName>
</protein>
<keyword evidence="2" id="KW-1185">Reference proteome</keyword>
<dbReference type="AlphaFoldDB" id="A0AAN6QAJ4"/>
<proteinExistence type="predicted"/>
<name>A0AAN6QAJ4_9PEZI</name>